<comment type="similarity">
    <text evidence="2">Belongs to the amino acid/polyamine transporter 2 family. Amino acid/auxin permease (AAAP) (TC 2.A.18.1) subfamily.</text>
</comment>
<evidence type="ECO:0000256" key="7">
    <source>
        <dbReference type="ARBA" id="ARBA00022989"/>
    </source>
</evidence>
<dbReference type="GO" id="GO:0015293">
    <property type="term" value="F:symporter activity"/>
    <property type="evidence" value="ECO:0007669"/>
    <property type="project" value="UniProtKB-KW"/>
</dbReference>
<evidence type="ECO:0000256" key="2">
    <source>
        <dbReference type="ARBA" id="ARBA00005590"/>
    </source>
</evidence>
<keyword evidence="6" id="KW-0029">Amino-acid transport</keyword>
<evidence type="ECO:0000256" key="6">
    <source>
        <dbReference type="ARBA" id="ARBA00022970"/>
    </source>
</evidence>
<keyword evidence="8 11" id="KW-0472">Membrane</keyword>
<reference evidence="13" key="1">
    <citation type="submission" date="2023-03" db="UniProtKB">
        <authorList>
            <consortium name="EnsemblPlants"/>
        </authorList>
    </citation>
    <scope>IDENTIFICATION</scope>
</reference>
<comment type="function">
    <text evidence="10">Carrier protein involved in proton-driven auxin influx. Mediates the formation of auxin gradient from developing leaves (site of auxin biosynthesis) to tips by contributing to the loading of auxin in vascular tissues and facilitating acropetal (base to tip) auxin transport within inner tissues of the root apex, and basipetal (tip to base) auxin transport within outer tissues of the root apex. May be involved in lateral roots and nodules formation.</text>
</comment>
<feature type="transmembrane region" description="Helical" evidence="11">
    <location>
        <begin position="116"/>
        <end position="137"/>
    </location>
</feature>
<name>A0A9I9CEY8_CUCME</name>
<keyword evidence="3" id="KW-0813">Transport</keyword>
<feature type="transmembrane region" description="Helical" evidence="11">
    <location>
        <begin position="90"/>
        <end position="110"/>
    </location>
</feature>
<dbReference type="GO" id="GO:0006865">
    <property type="term" value="P:amino acid transport"/>
    <property type="evidence" value="ECO:0007669"/>
    <property type="project" value="UniProtKB-KW"/>
</dbReference>
<dbReference type="Pfam" id="PF01490">
    <property type="entry name" value="Aa_trans"/>
    <property type="match status" value="1"/>
</dbReference>
<dbReference type="AlphaFoldDB" id="A0A9I9CEY8"/>
<evidence type="ECO:0000313" key="13">
    <source>
        <dbReference type="EnsemblPlants" id="MELO3C002583.2.1"/>
    </source>
</evidence>
<keyword evidence="4 11" id="KW-0812">Transmembrane</keyword>
<evidence type="ECO:0000256" key="10">
    <source>
        <dbReference type="ARBA" id="ARBA00045588"/>
    </source>
</evidence>
<evidence type="ECO:0000256" key="1">
    <source>
        <dbReference type="ARBA" id="ARBA00004127"/>
    </source>
</evidence>
<keyword evidence="9" id="KW-0927">Auxin signaling pathway</keyword>
<dbReference type="InterPro" id="IPR013057">
    <property type="entry name" value="AA_transpt_TM"/>
</dbReference>
<proteinExistence type="inferred from homology"/>
<dbReference type="PANTHER" id="PTHR48017">
    <property type="entry name" value="OS05G0424000 PROTEIN-RELATED"/>
    <property type="match status" value="1"/>
</dbReference>
<dbReference type="GO" id="GO:0012505">
    <property type="term" value="C:endomembrane system"/>
    <property type="evidence" value="ECO:0007669"/>
    <property type="project" value="UniProtKB-SubCell"/>
</dbReference>
<feature type="transmembrane region" description="Helical" evidence="11">
    <location>
        <begin position="7"/>
        <end position="27"/>
    </location>
</feature>
<evidence type="ECO:0000256" key="11">
    <source>
        <dbReference type="SAM" id="Phobius"/>
    </source>
</evidence>
<evidence type="ECO:0000256" key="5">
    <source>
        <dbReference type="ARBA" id="ARBA00022847"/>
    </source>
</evidence>
<evidence type="ECO:0000256" key="9">
    <source>
        <dbReference type="ARBA" id="ARBA00023294"/>
    </source>
</evidence>
<keyword evidence="7 11" id="KW-1133">Transmembrane helix</keyword>
<evidence type="ECO:0000256" key="4">
    <source>
        <dbReference type="ARBA" id="ARBA00022692"/>
    </source>
</evidence>
<dbReference type="Gramene" id="MELO3C002583.2.1">
    <property type="protein sequence ID" value="MELO3C002583.2.1"/>
    <property type="gene ID" value="MELO3C002583.2"/>
</dbReference>
<sequence length="162" mass="18681">MWKGVVVAYLVVALCYFPVAFVGYLVFGDSVQDNILISLNRPVWLIIAANLFVVIHVIGSYQIFAMPVFDMLESFLVKQMKFQPSRCLRFVTRTTYVALTMFIAMTFPFFGGLLSFFGGFAFAPTTYYLPCIMWLAIKKPKRYGLSWFINWVRAYNQIPISF</sequence>
<evidence type="ECO:0000256" key="3">
    <source>
        <dbReference type="ARBA" id="ARBA00022448"/>
    </source>
</evidence>
<dbReference type="GO" id="GO:0009734">
    <property type="term" value="P:auxin-activated signaling pathway"/>
    <property type="evidence" value="ECO:0007669"/>
    <property type="project" value="UniProtKB-KW"/>
</dbReference>
<organism evidence="13">
    <name type="scientific">Cucumis melo</name>
    <name type="common">Muskmelon</name>
    <dbReference type="NCBI Taxonomy" id="3656"/>
    <lineage>
        <taxon>Eukaryota</taxon>
        <taxon>Viridiplantae</taxon>
        <taxon>Streptophyta</taxon>
        <taxon>Embryophyta</taxon>
        <taxon>Tracheophyta</taxon>
        <taxon>Spermatophyta</taxon>
        <taxon>Magnoliopsida</taxon>
        <taxon>eudicotyledons</taxon>
        <taxon>Gunneridae</taxon>
        <taxon>Pentapetalae</taxon>
        <taxon>rosids</taxon>
        <taxon>fabids</taxon>
        <taxon>Cucurbitales</taxon>
        <taxon>Cucurbitaceae</taxon>
        <taxon>Benincaseae</taxon>
        <taxon>Cucumis</taxon>
    </lineage>
</organism>
<protein>
    <recommendedName>
        <fullName evidence="12">Amino acid transporter transmembrane domain-containing protein</fullName>
    </recommendedName>
</protein>
<keyword evidence="5" id="KW-0769">Symport</keyword>
<comment type="subcellular location">
    <subcellularLocation>
        <location evidence="1">Endomembrane system</location>
        <topology evidence="1">Multi-pass membrane protein</topology>
    </subcellularLocation>
</comment>
<evidence type="ECO:0000256" key="8">
    <source>
        <dbReference type="ARBA" id="ARBA00023136"/>
    </source>
</evidence>
<accession>A0A9I9CEY8</accession>
<evidence type="ECO:0000259" key="12">
    <source>
        <dbReference type="Pfam" id="PF01490"/>
    </source>
</evidence>
<feature type="transmembrane region" description="Helical" evidence="11">
    <location>
        <begin position="43"/>
        <end position="69"/>
    </location>
</feature>
<dbReference type="EnsemblPlants" id="MELO3C002583.2.1">
    <property type="protein sequence ID" value="MELO3C002583.2.1"/>
    <property type="gene ID" value="MELO3C002583.2"/>
</dbReference>
<feature type="domain" description="Amino acid transporter transmembrane" evidence="12">
    <location>
        <begin position="1"/>
        <end position="151"/>
    </location>
</feature>